<feature type="region of interest" description="Disordered" evidence="1">
    <location>
        <begin position="518"/>
        <end position="550"/>
    </location>
</feature>
<reference evidence="2 3" key="1">
    <citation type="submission" date="2014-06" db="EMBL/GenBank/DDBJ databases">
        <authorList>
            <person name="Swart Estienne"/>
        </authorList>
    </citation>
    <scope>NUCLEOTIDE SEQUENCE [LARGE SCALE GENOMIC DNA]</scope>
    <source>
        <strain evidence="2 3">130c</strain>
    </source>
</reference>
<feature type="compositionally biased region" description="Basic and acidic residues" evidence="1">
    <location>
        <begin position="534"/>
        <end position="550"/>
    </location>
</feature>
<dbReference type="EMBL" id="CCKQ01010289">
    <property type="protein sequence ID" value="CDW81802.1"/>
    <property type="molecule type" value="Genomic_DNA"/>
</dbReference>
<keyword evidence="3" id="KW-1185">Reference proteome</keyword>
<evidence type="ECO:0000256" key="1">
    <source>
        <dbReference type="SAM" id="MobiDB-lite"/>
    </source>
</evidence>
<accession>A0A078AK20</accession>
<dbReference type="Proteomes" id="UP000039865">
    <property type="component" value="Unassembled WGS sequence"/>
</dbReference>
<dbReference type="AlphaFoldDB" id="A0A078AK20"/>
<evidence type="ECO:0000313" key="3">
    <source>
        <dbReference type="Proteomes" id="UP000039865"/>
    </source>
</evidence>
<feature type="compositionally biased region" description="Low complexity" evidence="1">
    <location>
        <begin position="521"/>
        <end position="531"/>
    </location>
</feature>
<name>A0A078AK20_STYLE</name>
<evidence type="ECO:0000313" key="2">
    <source>
        <dbReference type="EMBL" id="CDW81802.1"/>
    </source>
</evidence>
<sequence length="671" mass="79828">MKFTTNYAIDSVDSIIADSNIYQLYDQMRQQDQKADQHVQKNQLVLYNYIIHKKIERKINLLCTQTQLVFNSQSNPDQSQTQVKYVGIRVKESSIRDKTDKKSSNIQHPEHQQWKILVRSNSRSPDLLRQKSPDQNLLENNYMLVPYYQSQSQIIESQQSTTLLTDQCKKFVQKINRMKKERKFNILQRQKQFEQRVVQELKTMSEQRKTRIQEIENQNNNLVVFDENNQQINSKSFAQGELNLLSKPRISLNSNSKSTSRYQLLPLDEHKKRLLRLKDMKTSVPLFKRMEDKFIEEKVIPEQEKLKIAMIEKRHQSKSISKNELKQHQDKVQEWYLQRNFKKQLDDLSPQKSKSPIRFIMQLNASYPIQQSIENSPYEQLKKKKMDKLKYINKSKQYSRFVQEVVLTNENQKVREPNHNHYPNNEQEGMIISRQVQKQPNFMHRRNQSRSQQQIKFYDNNIEINEDATVQSRKVMSDLPPIPKRKNRQKKDLTLKKNSQNQVPAHFYYSQNYNIEKQQNKKVQSSKSVSQLESRLDLARKDEYSGPKPQYKDYLQEVKSQNARYKFKKNNDNSVITIGSYSSQKINSKWHKILTSDRLEPKEKLDQIKMESQKLEEKAKRMEELTKYDRSPFHFGPGHSESPSMWIDDSLQVNDLLVESIKAKLEILSNL</sequence>
<protein>
    <submittedName>
        <fullName evidence="2">Uncharacterized protein</fullName>
    </submittedName>
</protein>
<dbReference type="InParanoid" id="A0A078AK20"/>
<organism evidence="2 3">
    <name type="scientific">Stylonychia lemnae</name>
    <name type="common">Ciliate</name>
    <dbReference type="NCBI Taxonomy" id="5949"/>
    <lineage>
        <taxon>Eukaryota</taxon>
        <taxon>Sar</taxon>
        <taxon>Alveolata</taxon>
        <taxon>Ciliophora</taxon>
        <taxon>Intramacronucleata</taxon>
        <taxon>Spirotrichea</taxon>
        <taxon>Stichotrichia</taxon>
        <taxon>Sporadotrichida</taxon>
        <taxon>Oxytrichidae</taxon>
        <taxon>Stylonychinae</taxon>
        <taxon>Stylonychia</taxon>
    </lineage>
</organism>
<proteinExistence type="predicted"/>
<feature type="region of interest" description="Disordered" evidence="1">
    <location>
        <begin position="472"/>
        <end position="503"/>
    </location>
</feature>
<gene>
    <name evidence="2" type="primary">Contig419.g466</name>
    <name evidence="2" type="ORF">STYLEM_10826</name>
</gene>